<comment type="caution">
    <text evidence="19">The sequence shown here is derived from an EMBL/GenBank/DDBJ whole genome shotgun (WGS) entry which is preliminary data.</text>
</comment>
<dbReference type="InterPro" id="IPR020846">
    <property type="entry name" value="MFS_dom"/>
</dbReference>
<dbReference type="GO" id="GO:0022857">
    <property type="term" value="F:transmembrane transporter activity"/>
    <property type="evidence" value="ECO:0007669"/>
    <property type="project" value="InterPro"/>
</dbReference>
<comment type="catalytic activity">
    <reaction evidence="13">
        <text>D-fructose(out) = D-fructose(in)</text>
        <dbReference type="Rhea" id="RHEA:60372"/>
        <dbReference type="ChEBI" id="CHEBI:37721"/>
    </reaction>
    <physiologicalReaction direction="left-to-right" evidence="13">
        <dbReference type="Rhea" id="RHEA:60373"/>
    </physiologicalReaction>
</comment>
<dbReference type="OrthoDB" id="6339427at2759"/>
<comment type="catalytic activity">
    <reaction evidence="12">
        <text>D-glucosamine(out) = D-glucosamine(in)</text>
        <dbReference type="Rhea" id="RHEA:78423"/>
        <dbReference type="ChEBI" id="CHEBI:58723"/>
    </reaction>
    <physiologicalReaction direction="left-to-right" evidence="12">
        <dbReference type="Rhea" id="RHEA:78424"/>
    </physiologicalReaction>
</comment>
<dbReference type="Proteomes" id="UP000664859">
    <property type="component" value="Unassembled WGS sequence"/>
</dbReference>
<comment type="catalytic activity">
    <reaction evidence="9">
        <text>D-glucose(out) = D-glucose(in)</text>
        <dbReference type="Rhea" id="RHEA:60376"/>
        <dbReference type="ChEBI" id="CHEBI:4167"/>
    </reaction>
    <physiologicalReaction direction="left-to-right" evidence="9">
        <dbReference type="Rhea" id="RHEA:60377"/>
    </physiologicalReaction>
</comment>
<evidence type="ECO:0000256" key="1">
    <source>
        <dbReference type="ARBA" id="ARBA00004141"/>
    </source>
</evidence>
<feature type="non-terminal residue" evidence="19">
    <location>
        <position position="438"/>
    </location>
</feature>
<keyword evidence="5 16" id="KW-0812">Transmembrane</keyword>
<evidence type="ECO:0000259" key="18">
    <source>
        <dbReference type="PROSITE" id="PS50850"/>
    </source>
</evidence>
<dbReference type="PROSITE" id="PS50850">
    <property type="entry name" value="MFS"/>
    <property type="match status" value="1"/>
</dbReference>
<dbReference type="InterPro" id="IPR050814">
    <property type="entry name" value="Myo-inositol_Transporter"/>
</dbReference>
<evidence type="ECO:0000313" key="19">
    <source>
        <dbReference type="EMBL" id="KAG5186763.1"/>
    </source>
</evidence>
<comment type="subcellular location">
    <subcellularLocation>
        <location evidence="1">Membrane</location>
        <topology evidence="1">Multi-pass membrane protein</topology>
    </subcellularLocation>
</comment>
<evidence type="ECO:0000256" key="4">
    <source>
        <dbReference type="ARBA" id="ARBA00022448"/>
    </source>
</evidence>
<organism evidence="19 20">
    <name type="scientific">Tribonema minus</name>
    <dbReference type="NCBI Taxonomy" id="303371"/>
    <lineage>
        <taxon>Eukaryota</taxon>
        <taxon>Sar</taxon>
        <taxon>Stramenopiles</taxon>
        <taxon>Ochrophyta</taxon>
        <taxon>PX clade</taxon>
        <taxon>Xanthophyceae</taxon>
        <taxon>Tribonematales</taxon>
        <taxon>Tribonemataceae</taxon>
        <taxon>Tribonema</taxon>
    </lineage>
</organism>
<evidence type="ECO:0000256" key="14">
    <source>
        <dbReference type="ARBA" id="ARBA00044780"/>
    </source>
</evidence>
<dbReference type="InterPro" id="IPR005828">
    <property type="entry name" value="MFS_sugar_transport-like"/>
</dbReference>
<evidence type="ECO:0000313" key="20">
    <source>
        <dbReference type="Proteomes" id="UP000664859"/>
    </source>
</evidence>
<feature type="transmembrane region" description="Helical" evidence="16">
    <location>
        <begin position="346"/>
        <end position="370"/>
    </location>
</feature>
<evidence type="ECO:0000256" key="13">
    <source>
        <dbReference type="ARBA" id="ARBA00044710"/>
    </source>
</evidence>
<dbReference type="Gene3D" id="1.20.1250.20">
    <property type="entry name" value="MFS general substrate transporter like domains"/>
    <property type="match status" value="1"/>
</dbReference>
<dbReference type="PANTHER" id="PTHR48020:SF49">
    <property type="entry name" value="SUGAR TRANSPORTER"/>
    <property type="match status" value="1"/>
</dbReference>
<evidence type="ECO:0000256" key="6">
    <source>
        <dbReference type="ARBA" id="ARBA00022989"/>
    </source>
</evidence>
<comment type="catalytic activity">
    <reaction evidence="10">
        <text>D-xylose(out) = D-xylose(in)</text>
        <dbReference type="Rhea" id="RHEA:78427"/>
        <dbReference type="ChEBI" id="CHEBI:53455"/>
    </reaction>
    <physiologicalReaction direction="left-to-right" evidence="10">
        <dbReference type="Rhea" id="RHEA:78428"/>
    </physiologicalReaction>
</comment>
<evidence type="ECO:0000256" key="3">
    <source>
        <dbReference type="ARBA" id="ARBA00011738"/>
    </source>
</evidence>
<dbReference type="GO" id="GO:0016020">
    <property type="term" value="C:membrane"/>
    <property type="evidence" value="ECO:0007669"/>
    <property type="project" value="UniProtKB-SubCell"/>
</dbReference>
<feature type="transmembrane region" description="Helical" evidence="16">
    <location>
        <begin position="77"/>
        <end position="99"/>
    </location>
</feature>
<dbReference type="InterPro" id="IPR005829">
    <property type="entry name" value="Sugar_transporter_CS"/>
</dbReference>
<keyword evidence="17" id="KW-0732">Signal</keyword>
<dbReference type="SUPFAM" id="SSF103473">
    <property type="entry name" value="MFS general substrate transporter"/>
    <property type="match status" value="1"/>
</dbReference>
<feature type="transmembrane region" description="Helical" evidence="16">
    <location>
        <begin position="167"/>
        <end position="188"/>
    </location>
</feature>
<feature type="transmembrane region" description="Helical" evidence="16">
    <location>
        <begin position="134"/>
        <end position="155"/>
    </location>
</feature>
<comment type="catalytic activity">
    <reaction evidence="8">
        <text>D-galactose(in) = D-galactose(out)</text>
        <dbReference type="Rhea" id="RHEA:34915"/>
        <dbReference type="ChEBI" id="CHEBI:4139"/>
    </reaction>
    <physiologicalReaction direction="right-to-left" evidence="8">
        <dbReference type="Rhea" id="RHEA:34917"/>
    </physiologicalReaction>
</comment>
<feature type="signal peptide" evidence="17">
    <location>
        <begin position="1"/>
        <end position="22"/>
    </location>
</feature>
<keyword evidence="20" id="KW-1185">Reference proteome</keyword>
<keyword evidence="6 16" id="KW-1133">Transmembrane helix</keyword>
<feature type="transmembrane region" description="Helical" evidence="16">
    <location>
        <begin position="382"/>
        <end position="401"/>
    </location>
</feature>
<sequence length="438" mass="45603">ISGRPLVYLCAACSSLCSVLLGYDVGVMSGAKEYIQPDLELSDSQTAVIVGSLNLVAALGALMAGKAADALGRRVTIALACTVFIVGAAMMAGSGSFGALLTGRVVTGVGVGAAMMVAPIYIAELAPPDVRGALVSLTDISINLGILLGYGGAILFDSVLTGESAKWRAMVGAGAIPPALVLMCLVCMPESPRWLIAKGNPRAGYSVLLRILADAKAARTSLHEMTESISHHAREARWKDVLCPSDRAIAAAVSIGLGLGFWQQASGSEAAVYYSPEVLKHSGWDGRDLLLGNMAVGTFKLAGEVVAFFLLDRVGRRPLLLVSSITSTLCLMAIALAFHLQWGGGAVLFLLSSFMLCFSLGLGPVTFVVASEIFPLAVRGKAMSLVVFINRAMSGIIALSYTALATALAPSGSFLMFAALSGISVLFYYWKVPETNGE</sequence>
<feature type="transmembrane region" description="Helical" evidence="16">
    <location>
        <begin position="319"/>
        <end position="340"/>
    </location>
</feature>
<keyword evidence="7 16" id="KW-0472">Membrane</keyword>
<feature type="non-terminal residue" evidence="19">
    <location>
        <position position="1"/>
    </location>
</feature>
<evidence type="ECO:0000256" key="7">
    <source>
        <dbReference type="ARBA" id="ARBA00023136"/>
    </source>
</evidence>
<comment type="subunit">
    <text evidence="3">Homodimer.</text>
</comment>
<keyword evidence="4 15" id="KW-0813">Transport</keyword>
<dbReference type="PANTHER" id="PTHR48020">
    <property type="entry name" value="PROTON MYO-INOSITOL COTRANSPORTER"/>
    <property type="match status" value="1"/>
</dbReference>
<feature type="chain" id="PRO_5033048138" description="Hexose transporter 1" evidence="17">
    <location>
        <begin position="23"/>
        <end position="438"/>
    </location>
</feature>
<proteinExistence type="inferred from homology"/>
<evidence type="ECO:0000256" key="5">
    <source>
        <dbReference type="ARBA" id="ARBA00022692"/>
    </source>
</evidence>
<gene>
    <name evidence="19" type="ORF">JKP88DRAFT_308882</name>
</gene>
<evidence type="ECO:0000256" key="15">
    <source>
        <dbReference type="RuleBase" id="RU003346"/>
    </source>
</evidence>
<evidence type="ECO:0000256" key="9">
    <source>
        <dbReference type="ARBA" id="ARBA00044648"/>
    </source>
</evidence>
<accession>A0A835Z5D9</accession>
<dbReference type="NCBIfam" id="TIGR00879">
    <property type="entry name" value="SP"/>
    <property type="match status" value="1"/>
</dbReference>
<dbReference type="PROSITE" id="PS00216">
    <property type="entry name" value="SUGAR_TRANSPORT_1"/>
    <property type="match status" value="2"/>
</dbReference>
<name>A0A835Z5D9_9STRA</name>
<dbReference type="Pfam" id="PF00083">
    <property type="entry name" value="Sugar_tr"/>
    <property type="match status" value="1"/>
</dbReference>
<evidence type="ECO:0000256" key="12">
    <source>
        <dbReference type="ARBA" id="ARBA00044668"/>
    </source>
</evidence>
<dbReference type="PROSITE" id="PS00217">
    <property type="entry name" value="SUGAR_TRANSPORT_2"/>
    <property type="match status" value="1"/>
</dbReference>
<evidence type="ECO:0000256" key="11">
    <source>
        <dbReference type="ARBA" id="ARBA00044662"/>
    </source>
</evidence>
<evidence type="ECO:0000256" key="10">
    <source>
        <dbReference type="ARBA" id="ARBA00044656"/>
    </source>
</evidence>
<feature type="transmembrane region" description="Helical" evidence="16">
    <location>
        <begin position="105"/>
        <end position="122"/>
    </location>
</feature>
<dbReference type="InterPro" id="IPR003663">
    <property type="entry name" value="Sugar/inositol_transpt"/>
</dbReference>
<evidence type="ECO:0000256" key="16">
    <source>
        <dbReference type="SAM" id="Phobius"/>
    </source>
</evidence>
<protein>
    <recommendedName>
        <fullName evidence="14">Hexose transporter 1</fullName>
    </recommendedName>
</protein>
<comment type="similarity">
    <text evidence="2 15">Belongs to the major facilitator superfamily. Sugar transporter (TC 2.A.1.1) family.</text>
</comment>
<dbReference type="EMBL" id="JAFCMP010000103">
    <property type="protein sequence ID" value="KAG5186763.1"/>
    <property type="molecule type" value="Genomic_DNA"/>
</dbReference>
<dbReference type="AlphaFoldDB" id="A0A835Z5D9"/>
<evidence type="ECO:0000256" key="8">
    <source>
        <dbReference type="ARBA" id="ARBA00044637"/>
    </source>
</evidence>
<comment type="catalytic activity">
    <reaction evidence="11">
        <text>D-mannose(out) = D-mannose(in)</text>
        <dbReference type="Rhea" id="RHEA:78391"/>
        <dbReference type="ChEBI" id="CHEBI:4208"/>
    </reaction>
    <physiologicalReaction direction="left-to-right" evidence="11">
        <dbReference type="Rhea" id="RHEA:78392"/>
    </physiologicalReaction>
</comment>
<feature type="domain" description="Major facilitator superfamily (MFS) profile" evidence="18">
    <location>
        <begin position="10"/>
        <end position="436"/>
    </location>
</feature>
<feature type="transmembrane region" description="Helical" evidence="16">
    <location>
        <begin position="46"/>
        <end position="65"/>
    </location>
</feature>
<evidence type="ECO:0000256" key="2">
    <source>
        <dbReference type="ARBA" id="ARBA00010992"/>
    </source>
</evidence>
<evidence type="ECO:0000256" key="17">
    <source>
        <dbReference type="SAM" id="SignalP"/>
    </source>
</evidence>
<reference evidence="19" key="1">
    <citation type="submission" date="2021-02" db="EMBL/GenBank/DDBJ databases">
        <title>First Annotated Genome of the Yellow-green Alga Tribonema minus.</title>
        <authorList>
            <person name="Mahan K.M."/>
        </authorList>
    </citation>
    <scope>NUCLEOTIDE SEQUENCE</scope>
    <source>
        <strain evidence="19">UTEX B ZZ1240</strain>
    </source>
</reference>
<feature type="transmembrane region" description="Helical" evidence="16">
    <location>
        <begin position="407"/>
        <end position="430"/>
    </location>
</feature>
<dbReference type="InterPro" id="IPR036259">
    <property type="entry name" value="MFS_trans_sf"/>
</dbReference>
<dbReference type="PRINTS" id="PR00171">
    <property type="entry name" value="SUGRTRNSPORT"/>
</dbReference>